<protein>
    <recommendedName>
        <fullName evidence="1">AB hydrolase-1 domain-containing protein</fullName>
    </recommendedName>
</protein>
<dbReference type="SUPFAM" id="SSF53474">
    <property type="entry name" value="alpha/beta-Hydrolases"/>
    <property type="match status" value="1"/>
</dbReference>
<organism evidence="2 3">
    <name type="scientific">Georgenia daeguensis</name>
    <dbReference type="NCBI Taxonomy" id="908355"/>
    <lineage>
        <taxon>Bacteria</taxon>
        <taxon>Bacillati</taxon>
        <taxon>Actinomycetota</taxon>
        <taxon>Actinomycetes</taxon>
        <taxon>Micrococcales</taxon>
        <taxon>Bogoriellaceae</taxon>
        <taxon>Georgenia</taxon>
    </lineage>
</organism>
<evidence type="ECO:0000259" key="1">
    <source>
        <dbReference type="Pfam" id="PF12697"/>
    </source>
</evidence>
<dbReference type="EMBL" id="BAABBA010000003">
    <property type="protein sequence ID" value="GAA4286536.1"/>
    <property type="molecule type" value="Genomic_DNA"/>
</dbReference>
<dbReference type="InterPro" id="IPR050471">
    <property type="entry name" value="AB_hydrolase"/>
</dbReference>
<name>A0ABP8ERA0_9MICO</name>
<dbReference type="PANTHER" id="PTHR43433">
    <property type="entry name" value="HYDROLASE, ALPHA/BETA FOLD FAMILY PROTEIN"/>
    <property type="match status" value="1"/>
</dbReference>
<comment type="caution">
    <text evidence="2">The sequence shown here is derived from an EMBL/GenBank/DDBJ whole genome shotgun (WGS) entry which is preliminary data.</text>
</comment>
<sequence length="306" mass="32625">MTGTAARRLMPDPTTRVRVSGGDELDVWVIGKGTPVVLVHGAVMRDFLVPLADRLTSWGDHQVIHYGRRGYGGRGLPAEATDIPGQVVDVLAILEALGIEKAHVAGHSFGGYIAMELAARAPDRVLSALLLEPLLGQVVRSAEGQEEMRAVAEVAMPAVIEQLGNGDGHGAVSAFYDATSGVENARELVERSLPRGGRELALRDIATFLQVDWPAMGAWMAEPLRLPDAAMPIVWVGSADSGAAFAESRAYLEEQLPGTTACTVADVGHYFPLLKPAETAGAVHEWLTKLRLGRLDGGRRTLARST</sequence>
<proteinExistence type="predicted"/>
<evidence type="ECO:0000313" key="2">
    <source>
        <dbReference type="EMBL" id="GAA4286536.1"/>
    </source>
</evidence>
<dbReference type="Proteomes" id="UP001499841">
    <property type="component" value="Unassembled WGS sequence"/>
</dbReference>
<feature type="domain" description="AB hydrolase-1" evidence="1">
    <location>
        <begin position="36"/>
        <end position="281"/>
    </location>
</feature>
<keyword evidence="3" id="KW-1185">Reference proteome</keyword>
<dbReference type="Pfam" id="PF12697">
    <property type="entry name" value="Abhydrolase_6"/>
    <property type="match status" value="1"/>
</dbReference>
<accession>A0ABP8ERA0</accession>
<reference evidence="3" key="1">
    <citation type="journal article" date="2019" name="Int. J. Syst. Evol. Microbiol.">
        <title>The Global Catalogue of Microorganisms (GCM) 10K type strain sequencing project: providing services to taxonomists for standard genome sequencing and annotation.</title>
        <authorList>
            <consortium name="The Broad Institute Genomics Platform"/>
            <consortium name="The Broad Institute Genome Sequencing Center for Infectious Disease"/>
            <person name="Wu L."/>
            <person name="Ma J."/>
        </authorList>
    </citation>
    <scope>NUCLEOTIDE SEQUENCE [LARGE SCALE GENOMIC DNA]</scope>
    <source>
        <strain evidence="3">JCM 17459</strain>
    </source>
</reference>
<dbReference type="PANTHER" id="PTHR43433:SF1">
    <property type="entry name" value="BLL5160 PROTEIN"/>
    <property type="match status" value="1"/>
</dbReference>
<dbReference type="Gene3D" id="3.40.50.1820">
    <property type="entry name" value="alpha/beta hydrolase"/>
    <property type="match status" value="1"/>
</dbReference>
<gene>
    <name evidence="2" type="ORF">GCM10022262_08950</name>
</gene>
<evidence type="ECO:0000313" key="3">
    <source>
        <dbReference type="Proteomes" id="UP001499841"/>
    </source>
</evidence>
<dbReference type="InterPro" id="IPR029058">
    <property type="entry name" value="AB_hydrolase_fold"/>
</dbReference>
<dbReference type="InterPro" id="IPR000073">
    <property type="entry name" value="AB_hydrolase_1"/>
</dbReference>